<evidence type="ECO:0000313" key="3">
    <source>
        <dbReference type="Proteomes" id="UP000199668"/>
    </source>
</evidence>
<dbReference type="InterPro" id="IPR012046">
    <property type="entry name" value="LytTR_ABC"/>
</dbReference>
<dbReference type="RefSeq" id="WP_090926238.1">
    <property type="nucleotide sequence ID" value="NZ_FOTY01000005.1"/>
</dbReference>
<feature type="domain" description="HTH LytTR-type" evidence="1">
    <location>
        <begin position="207"/>
        <end position="313"/>
    </location>
</feature>
<dbReference type="InterPro" id="IPR046947">
    <property type="entry name" value="LytR-like"/>
</dbReference>
<dbReference type="AlphaFoldDB" id="A0A1I4KPE4"/>
<dbReference type="InterPro" id="IPR007492">
    <property type="entry name" value="LytTR_DNA-bd_dom"/>
</dbReference>
<evidence type="ECO:0000259" key="1">
    <source>
        <dbReference type="PROSITE" id="PS50930"/>
    </source>
</evidence>
<reference evidence="2 3" key="1">
    <citation type="submission" date="2016-10" db="EMBL/GenBank/DDBJ databases">
        <authorList>
            <person name="de Groot N.N."/>
        </authorList>
    </citation>
    <scope>NUCLEOTIDE SEQUENCE [LARGE SCALE GENOMIC DNA]</scope>
    <source>
        <strain evidence="2 3">CGMCC 1.6134</strain>
    </source>
</reference>
<accession>A0A1I4KPE4</accession>
<protein>
    <submittedName>
        <fullName evidence="2">Transcriptional regulator, LytTR family</fullName>
    </submittedName>
</protein>
<dbReference type="PROSITE" id="PS50930">
    <property type="entry name" value="HTH_LYTTR"/>
    <property type="match status" value="1"/>
</dbReference>
<dbReference type="GO" id="GO:0000156">
    <property type="term" value="F:phosphorelay response regulator activity"/>
    <property type="evidence" value="ECO:0007669"/>
    <property type="project" value="InterPro"/>
</dbReference>
<dbReference type="STRING" id="266892.SAMN04488054_105145"/>
<dbReference type="Gene3D" id="3.40.50.300">
    <property type="entry name" value="P-loop containing nucleotide triphosphate hydrolases"/>
    <property type="match status" value="1"/>
</dbReference>
<dbReference type="GO" id="GO:0003677">
    <property type="term" value="F:DNA binding"/>
    <property type="evidence" value="ECO:0007669"/>
    <property type="project" value="InterPro"/>
</dbReference>
<dbReference type="SUPFAM" id="SSF52540">
    <property type="entry name" value="P-loop containing nucleoside triphosphate hydrolases"/>
    <property type="match status" value="1"/>
</dbReference>
<organism evidence="2 3">
    <name type="scientific">Salibacterium qingdaonense</name>
    <dbReference type="NCBI Taxonomy" id="266892"/>
    <lineage>
        <taxon>Bacteria</taxon>
        <taxon>Bacillati</taxon>
        <taxon>Bacillota</taxon>
        <taxon>Bacilli</taxon>
        <taxon>Bacillales</taxon>
        <taxon>Bacillaceae</taxon>
    </lineage>
</organism>
<dbReference type="EMBL" id="FOTY01000005">
    <property type="protein sequence ID" value="SFL80635.1"/>
    <property type="molecule type" value="Genomic_DNA"/>
</dbReference>
<sequence length="314" mass="35627">MAHFTVNQEDAFHDTLPLFSLTVEDSHAAAVHGDSDTQTAVQHVLCIHNGLSVFDHQEGFYTRLTVEDNVSFYHKWYGCRVPLPEILVQFDLQSCAGQTLQQCSVSDMRRIYFAKCYMSGGRAMVFREPVHGVDIKTMNTFLNMLHKLKEEAVPVLVLVSNMEHAILLGDAAYKLNPNGLQEVETQEETSSEPEHTGAPAAANLFKIPAKVGDKVILFDPPEIDYIESRDGKAVIVINEESYTMDSTLAEAEKKLEVYGFYRCHRSYIVNLQKVREIITWSKNAYSLRMDNKMQSTIPLSRTKLQDIQDKFSLR</sequence>
<dbReference type="Gene3D" id="2.40.50.1020">
    <property type="entry name" value="LytTr DNA-binding domain"/>
    <property type="match status" value="1"/>
</dbReference>
<name>A0A1I4KPE4_9BACI</name>
<dbReference type="Proteomes" id="UP000199668">
    <property type="component" value="Unassembled WGS sequence"/>
</dbReference>
<dbReference type="PANTHER" id="PTHR37299">
    <property type="entry name" value="TRANSCRIPTIONAL REGULATOR-RELATED"/>
    <property type="match status" value="1"/>
</dbReference>
<dbReference type="Pfam" id="PF04397">
    <property type="entry name" value="LytTR"/>
    <property type="match status" value="1"/>
</dbReference>
<dbReference type="PIRSF" id="PIRSF036612">
    <property type="entry name" value="ABC_ATP_LytTR"/>
    <property type="match status" value="1"/>
</dbReference>
<dbReference type="PANTHER" id="PTHR37299:SF1">
    <property type="entry name" value="STAGE 0 SPORULATION PROTEIN A HOMOLOG"/>
    <property type="match status" value="1"/>
</dbReference>
<dbReference type="OrthoDB" id="9809318at2"/>
<dbReference type="InterPro" id="IPR027417">
    <property type="entry name" value="P-loop_NTPase"/>
</dbReference>
<gene>
    <name evidence="2" type="ORF">SAMN04488054_105145</name>
</gene>
<evidence type="ECO:0000313" key="2">
    <source>
        <dbReference type="EMBL" id="SFL80635.1"/>
    </source>
</evidence>
<proteinExistence type="predicted"/>
<dbReference type="SMART" id="SM00850">
    <property type="entry name" value="LytTR"/>
    <property type="match status" value="1"/>
</dbReference>
<keyword evidence="3" id="KW-1185">Reference proteome</keyword>